<dbReference type="Proteomes" id="UP000321899">
    <property type="component" value="Unassembled WGS sequence"/>
</dbReference>
<keyword evidence="2 5" id="KW-0489">Methyltransferase</keyword>
<comment type="caution">
    <text evidence="7">The sequence shown here is derived from an EMBL/GenBank/DDBJ whole genome shotgun (WGS) entry which is preliminary data.</text>
</comment>
<dbReference type="InterPro" id="IPR029028">
    <property type="entry name" value="Alpha/beta_knot_MTases"/>
</dbReference>
<dbReference type="PANTHER" id="PTHR42786">
    <property type="entry name" value="TRNA/RRNA METHYLTRANSFERASE"/>
    <property type="match status" value="1"/>
</dbReference>
<evidence type="ECO:0000313" key="8">
    <source>
        <dbReference type="Proteomes" id="UP000321899"/>
    </source>
</evidence>
<dbReference type="RefSeq" id="WP_139445911.1">
    <property type="nucleotide sequence ID" value="NZ_VDMB01000002.1"/>
</dbReference>
<dbReference type="GO" id="GO:0005829">
    <property type="term" value="C:cytosol"/>
    <property type="evidence" value="ECO:0007669"/>
    <property type="project" value="TreeGrafter"/>
</dbReference>
<dbReference type="GO" id="GO:0002128">
    <property type="term" value="P:tRNA nucleoside ribose methylation"/>
    <property type="evidence" value="ECO:0007669"/>
    <property type="project" value="TreeGrafter"/>
</dbReference>
<dbReference type="SUPFAM" id="SSF75217">
    <property type="entry name" value="alpha/beta knot"/>
    <property type="match status" value="1"/>
</dbReference>
<proteinExistence type="inferred from homology"/>
<evidence type="ECO:0000256" key="3">
    <source>
        <dbReference type="ARBA" id="ARBA00022679"/>
    </source>
</evidence>
<gene>
    <name evidence="5" type="primary">trmJ</name>
    <name evidence="7" type="ORF">FIM25_02355</name>
</gene>
<evidence type="ECO:0000256" key="2">
    <source>
        <dbReference type="ARBA" id="ARBA00022603"/>
    </source>
</evidence>
<evidence type="ECO:0000259" key="6">
    <source>
        <dbReference type="Pfam" id="PF00588"/>
    </source>
</evidence>
<dbReference type="Gene3D" id="1.10.8.590">
    <property type="match status" value="1"/>
</dbReference>
<organism evidence="7 8">
    <name type="scientific">Desulfobotulus mexicanus</name>
    <dbReference type="NCBI Taxonomy" id="2586642"/>
    <lineage>
        <taxon>Bacteria</taxon>
        <taxon>Pseudomonadati</taxon>
        <taxon>Thermodesulfobacteriota</taxon>
        <taxon>Desulfobacteria</taxon>
        <taxon>Desulfobacterales</taxon>
        <taxon>Desulfobacteraceae</taxon>
        <taxon>Desulfobotulus</taxon>
    </lineage>
</organism>
<dbReference type="CDD" id="cd18093">
    <property type="entry name" value="SpoU-like_TrmJ"/>
    <property type="match status" value="1"/>
</dbReference>
<comment type="catalytic activity">
    <reaction evidence="5">
        <text>cytidine(32) in tRNA + S-adenosyl-L-methionine = 2'-O-methylcytidine(32) in tRNA + S-adenosyl-L-homocysteine + H(+)</text>
        <dbReference type="Rhea" id="RHEA:42932"/>
        <dbReference type="Rhea" id="RHEA-COMP:10288"/>
        <dbReference type="Rhea" id="RHEA-COMP:10289"/>
        <dbReference type="ChEBI" id="CHEBI:15378"/>
        <dbReference type="ChEBI" id="CHEBI:57856"/>
        <dbReference type="ChEBI" id="CHEBI:59789"/>
        <dbReference type="ChEBI" id="CHEBI:74495"/>
        <dbReference type="ChEBI" id="CHEBI:82748"/>
        <dbReference type="EC" id="2.1.1.200"/>
    </reaction>
</comment>
<reference evidence="7 8" key="1">
    <citation type="submission" date="2019-06" db="EMBL/GenBank/DDBJ databases">
        <title>Desulfobotulus mexicanus sp. nov., a novel sulfate-reducing bacterium isolated from the sediment of an alkaline crater lake in Mexico.</title>
        <authorList>
            <person name="Hirschler-Rea A."/>
        </authorList>
    </citation>
    <scope>NUCLEOTIDE SEQUENCE [LARGE SCALE GENOMIC DNA]</scope>
    <source>
        <strain evidence="7 8">PAR22N</strain>
    </source>
</reference>
<dbReference type="NCBIfam" id="TIGR00050">
    <property type="entry name" value="rRNA_methyl_1"/>
    <property type="match status" value="1"/>
</dbReference>
<keyword evidence="5" id="KW-0819">tRNA processing</keyword>
<dbReference type="EC" id="2.1.1.200" evidence="5"/>
<protein>
    <recommendedName>
        <fullName evidence="5">tRNA (cytidine/uridine-2'-O-)-methyltransferase TrmJ</fullName>
        <ecNumber evidence="5">2.1.1.200</ecNumber>
    </recommendedName>
    <alternativeName>
        <fullName evidence="5">tRNA (cytidine(32)/uridine(32)-2'-O)-methyltransferase</fullName>
    </alternativeName>
    <alternativeName>
        <fullName evidence="5">tRNA Cm32/Um32 methyltransferase</fullName>
    </alternativeName>
</protein>
<evidence type="ECO:0000256" key="5">
    <source>
        <dbReference type="RuleBase" id="RU362024"/>
    </source>
</evidence>
<comment type="similarity">
    <text evidence="1">Belongs to the class IV-like SAM-binding methyltransferase superfamily. RNA methyltransferase TrmH family.</text>
</comment>
<dbReference type="Pfam" id="PF00588">
    <property type="entry name" value="SpoU_methylase"/>
    <property type="match status" value="1"/>
</dbReference>
<keyword evidence="4 5" id="KW-0949">S-adenosyl-L-methionine</keyword>
<dbReference type="Gene3D" id="3.40.1280.10">
    <property type="match status" value="1"/>
</dbReference>
<comment type="subunit">
    <text evidence="5">Homodimer.</text>
</comment>
<dbReference type="GO" id="GO:0160206">
    <property type="term" value="F:tRNA (cytidine(32)/uridine(32)-2'-O)-methyltransferase activity"/>
    <property type="evidence" value="ECO:0007669"/>
    <property type="project" value="UniProtKB-EC"/>
</dbReference>
<dbReference type="InterPro" id="IPR001537">
    <property type="entry name" value="SpoU_MeTrfase"/>
</dbReference>
<dbReference type="InterPro" id="IPR004384">
    <property type="entry name" value="RNA_MeTrfase_TrmJ/LasT"/>
</dbReference>
<dbReference type="GO" id="GO:0106339">
    <property type="term" value="F:tRNA (cytidine(32)-2'-O)-methyltransferase activity"/>
    <property type="evidence" value="ECO:0007669"/>
    <property type="project" value="RHEA"/>
</dbReference>
<evidence type="ECO:0000313" key="7">
    <source>
        <dbReference type="EMBL" id="TYT75769.1"/>
    </source>
</evidence>
<dbReference type="EMBL" id="VDMB01000002">
    <property type="protein sequence ID" value="TYT75769.1"/>
    <property type="molecule type" value="Genomic_DNA"/>
</dbReference>
<evidence type="ECO:0000256" key="1">
    <source>
        <dbReference type="ARBA" id="ARBA00007228"/>
    </source>
</evidence>
<dbReference type="PANTHER" id="PTHR42786:SF2">
    <property type="entry name" value="TRNA (CYTIDINE_URIDINE-2'-O-)-METHYLTRANSFERASE TRMJ"/>
    <property type="match status" value="1"/>
</dbReference>
<dbReference type="GO" id="GO:0003723">
    <property type="term" value="F:RNA binding"/>
    <property type="evidence" value="ECO:0007669"/>
    <property type="project" value="InterPro"/>
</dbReference>
<keyword evidence="8" id="KW-1185">Reference proteome</keyword>
<accession>A0A5Q4VDJ4</accession>
<dbReference type="OrthoDB" id="9806346at2"/>
<dbReference type="AlphaFoldDB" id="A0A5Q4VDJ4"/>
<comment type="subcellular location">
    <subcellularLocation>
        <location evidence="5">Cytoplasm</location>
    </subcellularLocation>
</comment>
<comment type="catalytic activity">
    <reaction evidence="5">
        <text>uridine(32) in tRNA + S-adenosyl-L-methionine = 2'-O-methyluridine(32) in tRNA + S-adenosyl-L-homocysteine + H(+)</text>
        <dbReference type="Rhea" id="RHEA:42936"/>
        <dbReference type="Rhea" id="RHEA-COMP:10107"/>
        <dbReference type="Rhea" id="RHEA-COMP:10290"/>
        <dbReference type="ChEBI" id="CHEBI:15378"/>
        <dbReference type="ChEBI" id="CHEBI:57856"/>
        <dbReference type="ChEBI" id="CHEBI:59789"/>
        <dbReference type="ChEBI" id="CHEBI:65315"/>
        <dbReference type="ChEBI" id="CHEBI:74478"/>
        <dbReference type="EC" id="2.1.1.200"/>
    </reaction>
</comment>
<dbReference type="InterPro" id="IPR029026">
    <property type="entry name" value="tRNA_m1G_MTases_N"/>
</dbReference>
<keyword evidence="5" id="KW-0963">Cytoplasm</keyword>
<keyword evidence="3 7" id="KW-0808">Transferase</keyword>
<evidence type="ECO:0000256" key="4">
    <source>
        <dbReference type="ARBA" id="ARBA00022691"/>
    </source>
</evidence>
<sequence length="259" mass="29851">MDDQIMDSTLSNKVRIVLCRPKFSENIGASARAMKNMGFSRLVVVTEEKPEMERVYRMATHAARDVIDSMEFHENVMDAVSDAGYVVGTTARLGRNRKRSLLTPLQLAEQVCLTAPENEIAILFGSEDRGLENDDLRLCHAFVNIPTADFSSLNLAQAVMVITHTLFSYKAPERQEPLPKLATRQELEDLYRHMQEVLIRIDFMRPDNPDYWLDNFRHLISRMPLRSREVRMLRGICRQIQWYGEDSYGKGIKEAEKAR</sequence>
<name>A0A5Q4VDJ4_9BACT</name>
<comment type="function">
    <text evidence="5">Catalyzes the formation of 2'O-methylated cytidine (Cm32) or 2'O-methylated uridine (Um32) at position 32 in tRNA.</text>
</comment>
<dbReference type="PIRSF" id="PIRSF004808">
    <property type="entry name" value="LasT"/>
    <property type="match status" value="1"/>
</dbReference>
<feature type="domain" description="tRNA/rRNA methyltransferase SpoU type" evidence="6">
    <location>
        <begin position="14"/>
        <end position="163"/>
    </location>
</feature>